<feature type="compositionally biased region" description="Gly residues" evidence="1">
    <location>
        <begin position="47"/>
        <end position="57"/>
    </location>
</feature>
<evidence type="ECO:0000313" key="4">
    <source>
        <dbReference type="Proteomes" id="UP000635983"/>
    </source>
</evidence>
<accession>A0A917PZZ0</accession>
<reference evidence="3" key="2">
    <citation type="submission" date="2020-09" db="EMBL/GenBank/DDBJ databases">
        <authorList>
            <person name="Sun Q."/>
            <person name="Ohkuma M."/>
        </authorList>
    </citation>
    <scope>NUCLEOTIDE SEQUENCE</scope>
    <source>
        <strain evidence="3">JCM 30078</strain>
    </source>
</reference>
<dbReference type="AlphaFoldDB" id="A0A917PZZ0"/>
<evidence type="ECO:0000256" key="2">
    <source>
        <dbReference type="SAM" id="SignalP"/>
    </source>
</evidence>
<evidence type="ECO:0000313" key="3">
    <source>
        <dbReference type="EMBL" id="GGK04175.1"/>
    </source>
</evidence>
<comment type="caution">
    <text evidence="3">The sequence shown here is derived from an EMBL/GenBank/DDBJ whole genome shotgun (WGS) entry which is preliminary data.</text>
</comment>
<keyword evidence="4" id="KW-1185">Reference proteome</keyword>
<dbReference type="Proteomes" id="UP000635983">
    <property type="component" value="Unassembled WGS sequence"/>
</dbReference>
<proteinExistence type="predicted"/>
<dbReference type="RefSeq" id="WP_188984563.1">
    <property type="nucleotide sequence ID" value="NZ_BMPO01000008.1"/>
</dbReference>
<sequence>MKSKTTTALLLTSLMGLFGTAYAADGTHDKDHSKATPEASMGTDDGTAGGSGAGVNTGPGASTATGMPDDDRANEGTEDAGASKEKKN</sequence>
<organism evidence="3 4">
    <name type="scientific">Pseudomonas matsuisoli</name>
    <dbReference type="NCBI Taxonomy" id="1515666"/>
    <lineage>
        <taxon>Bacteria</taxon>
        <taxon>Pseudomonadati</taxon>
        <taxon>Pseudomonadota</taxon>
        <taxon>Gammaproteobacteria</taxon>
        <taxon>Pseudomonadales</taxon>
        <taxon>Pseudomonadaceae</taxon>
        <taxon>Pseudomonas</taxon>
    </lineage>
</organism>
<feature type="compositionally biased region" description="Basic and acidic residues" evidence="1">
    <location>
        <begin position="69"/>
        <end position="88"/>
    </location>
</feature>
<name>A0A917PZZ0_9PSED</name>
<keyword evidence="2" id="KW-0732">Signal</keyword>
<feature type="compositionally biased region" description="Basic and acidic residues" evidence="1">
    <location>
        <begin position="26"/>
        <end position="35"/>
    </location>
</feature>
<evidence type="ECO:0008006" key="5">
    <source>
        <dbReference type="Google" id="ProtNLM"/>
    </source>
</evidence>
<dbReference type="EMBL" id="BMPO01000008">
    <property type="protein sequence ID" value="GGK04175.1"/>
    <property type="molecule type" value="Genomic_DNA"/>
</dbReference>
<evidence type="ECO:0000256" key="1">
    <source>
        <dbReference type="SAM" id="MobiDB-lite"/>
    </source>
</evidence>
<feature type="region of interest" description="Disordered" evidence="1">
    <location>
        <begin position="24"/>
        <end position="88"/>
    </location>
</feature>
<feature type="signal peptide" evidence="2">
    <location>
        <begin position="1"/>
        <end position="23"/>
    </location>
</feature>
<protein>
    <recommendedName>
        <fullName evidence="5">Pentapeptide MXKDX repeat protein</fullName>
    </recommendedName>
</protein>
<gene>
    <name evidence="3" type="ORF">GCM10009304_32730</name>
</gene>
<reference evidence="3" key="1">
    <citation type="journal article" date="2014" name="Int. J. Syst. Evol. Microbiol.">
        <title>Complete genome sequence of Corynebacterium casei LMG S-19264T (=DSM 44701T), isolated from a smear-ripened cheese.</title>
        <authorList>
            <consortium name="US DOE Joint Genome Institute (JGI-PGF)"/>
            <person name="Walter F."/>
            <person name="Albersmeier A."/>
            <person name="Kalinowski J."/>
            <person name="Ruckert C."/>
        </authorList>
    </citation>
    <scope>NUCLEOTIDE SEQUENCE</scope>
    <source>
        <strain evidence="3">JCM 30078</strain>
    </source>
</reference>
<feature type="chain" id="PRO_5038036483" description="Pentapeptide MXKDX repeat protein" evidence="2">
    <location>
        <begin position="24"/>
        <end position="88"/>
    </location>
</feature>